<comment type="caution">
    <text evidence="6">The sequence shown here is derived from an EMBL/GenBank/DDBJ whole genome shotgun (WGS) entry which is preliminary data.</text>
</comment>
<evidence type="ECO:0000313" key="7">
    <source>
        <dbReference type="Proteomes" id="UP000236416"/>
    </source>
</evidence>
<evidence type="ECO:0000256" key="1">
    <source>
        <dbReference type="ARBA" id="ARBA00023015"/>
    </source>
</evidence>
<dbReference type="PANTHER" id="PTHR47506">
    <property type="entry name" value="TRANSCRIPTIONAL REGULATORY PROTEIN"/>
    <property type="match status" value="1"/>
</dbReference>
<evidence type="ECO:0000256" key="4">
    <source>
        <dbReference type="PROSITE-ProRule" id="PRU00335"/>
    </source>
</evidence>
<dbReference type="Gene3D" id="1.10.357.10">
    <property type="entry name" value="Tetracycline Repressor, domain 2"/>
    <property type="match status" value="1"/>
</dbReference>
<gene>
    <name evidence="6" type="ORF">C2134_12440</name>
</gene>
<keyword evidence="3" id="KW-0804">Transcription</keyword>
<proteinExistence type="predicted"/>
<evidence type="ECO:0000256" key="2">
    <source>
        <dbReference type="ARBA" id="ARBA00023125"/>
    </source>
</evidence>
<dbReference type="PANTHER" id="PTHR47506:SF6">
    <property type="entry name" value="HTH-TYPE TRANSCRIPTIONAL REPRESSOR NEMR"/>
    <property type="match status" value="1"/>
</dbReference>
<reference evidence="6 7" key="1">
    <citation type="submission" date="2018-01" db="EMBL/GenBank/DDBJ databases">
        <title>Genomic Sequence of Chromobacterium MWU13-2610 from wild cranberry bogs within the Cape Cod National Seashore.</title>
        <authorList>
            <person name="O'Hara-Hanley K."/>
            <person name="Soby S."/>
            <person name="Harrison A."/>
        </authorList>
    </citation>
    <scope>NUCLEOTIDE SEQUENCE [LARGE SCALE GENOMIC DNA]</scope>
    <source>
        <strain evidence="6 7">MWU13-2610</strain>
    </source>
</reference>
<feature type="domain" description="HTH tetR-type" evidence="5">
    <location>
        <begin position="8"/>
        <end position="68"/>
    </location>
</feature>
<feature type="DNA-binding region" description="H-T-H motif" evidence="4">
    <location>
        <begin position="31"/>
        <end position="50"/>
    </location>
</feature>
<dbReference type="InterPro" id="IPR036271">
    <property type="entry name" value="Tet_transcr_reg_TetR-rel_C_sf"/>
</dbReference>
<organism evidence="6 7">
    <name type="scientific">Chromobacterium sinusclupearum</name>
    <dbReference type="NCBI Taxonomy" id="2077146"/>
    <lineage>
        <taxon>Bacteria</taxon>
        <taxon>Pseudomonadati</taxon>
        <taxon>Pseudomonadota</taxon>
        <taxon>Betaproteobacteria</taxon>
        <taxon>Neisseriales</taxon>
        <taxon>Chromobacteriaceae</taxon>
        <taxon>Chromobacterium</taxon>
    </lineage>
</organism>
<dbReference type="Pfam" id="PF00440">
    <property type="entry name" value="TetR_N"/>
    <property type="match status" value="1"/>
</dbReference>
<dbReference type="PROSITE" id="PS50977">
    <property type="entry name" value="HTH_TETR_2"/>
    <property type="match status" value="1"/>
</dbReference>
<dbReference type="AlphaFoldDB" id="A0A2K4MMC5"/>
<evidence type="ECO:0000259" key="5">
    <source>
        <dbReference type="PROSITE" id="PS50977"/>
    </source>
</evidence>
<dbReference type="SUPFAM" id="SSF46689">
    <property type="entry name" value="Homeodomain-like"/>
    <property type="match status" value="1"/>
</dbReference>
<dbReference type="InterPro" id="IPR009057">
    <property type="entry name" value="Homeodomain-like_sf"/>
</dbReference>
<protein>
    <submittedName>
        <fullName evidence="6">TetR/AcrR family transcriptional regulator</fullName>
    </submittedName>
</protein>
<keyword evidence="7" id="KW-1185">Reference proteome</keyword>
<dbReference type="RefSeq" id="WP_103320483.1">
    <property type="nucleotide sequence ID" value="NZ_PPTF01000060.1"/>
</dbReference>
<keyword evidence="1" id="KW-0805">Transcription regulation</keyword>
<keyword evidence="2 4" id="KW-0238">DNA-binding</keyword>
<dbReference type="EMBL" id="PPTF01000060">
    <property type="protein sequence ID" value="POA98254.1"/>
    <property type="molecule type" value="Genomic_DNA"/>
</dbReference>
<accession>A0A2K4MMC5</accession>
<evidence type="ECO:0000256" key="3">
    <source>
        <dbReference type="ARBA" id="ARBA00023163"/>
    </source>
</evidence>
<dbReference type="SUPFAM" id="SSF48498">
    <property type="entry name" value="Tetracyclin repressor-like, C-terminal domain"/>
    <property type="match status" value="1"/>
</dbReference>
<dbReference type="InterPro" id="IPR001647">
    <property type="entry name" value="HTH_TetR"/>
</dbReference>
<sequence>MDASKKSGDTRQRLLSQGLDMVRRTGLRGLVVREVAAAAGVNPGSFVYHFGNRERFVTELVELWYAPIYRQLRQAARLRQPGDALGRLREVIEQLLQLAAEHAGFASHLAADALAGEPAAQAFLLRLPSRHMRLLLVLLARAQRQGRLVDAPPPQLLCYLVSAIGLPLLLARGPLAASDWLPQQARQLQRWMADIPAARQRLAWALAGITKMGE</sequence>
<dbReference type="GO" id="GO:0003677">
    <property type="term" value="F:DNA binding"/>
    <property type="evidence" value="ECO:0007669"/>
    <property type="project" value="UniProtKB-UniRule"/>
</dbReference>
<evidence type="ECO:0000313" key="6">
    <source>
        <dbReference type="EMBL" id="POA98254.1"/>
    </source>
</evidence>
<dbReference type="Proteomes" id="UP000236416">
    <property type="component" value="Unassembled WGS sequence"/>
</dbReference>
<name>A0A2K4MMC5_9NEIS</name>